<dbReference type="EMBL" id="UINC01046490">
    <property type="protein sequence ID" value="SVB54574.1"/>
    <property type="molecule type" value="Genomic_DNA"/>
</dbReference>
<sequence>MSTKHLTIIIGIPVIALGGAVALFFLDPSKQTFFPKCAFYISTGYSCPGCGSSRALYQLTHGNVLEALRLNPGFMFLLGIGVTDFGRYIRSATQAEPFRTLFANVWLVIGLVVGMLIYAVARNLPWAPFTSLAP</sequence>
<evidence type="ECO:0000313" key="2">
    <source>
        <dbReference type="EMBL" id="SVB54574.1"/>
    </source>
</evidence>
<dbReference type="Pfam" id="PF10825">
    <property type="entry name" value="DUF2752"/>
    <property type="match status" value="1"/>
</dbReference>
<protein>
    <recommendedName>
        <fullName evidence="3">DUF2752 domain-containing protein</fullName>
    </recommendedName>
</protein>
<gene>
    <name evidence="2" type="ORF">METZ01_LOCUS207428</name>
</gene>
<dbReference type="AlphaFoldDB" id="A0A382EWT4"/>
<dbReference type="InterPro" id="IPR021215">
    <property type="entry name" value="DUF2752"/>
</dbReference>
<proteinExistence type="predicted"/>
<feature type="transmembrane region" description="Helical" evidence="1">
    <location>
        <begin position="69"/>
        <end position="89"/>
    </location>
</feature>
<feature type="transmembrane region" description="Helical" evidence="1">
    <location>
        <begin position="6"/>
        <end position="26"/>
    </location>
</feature>
<evidence type="ECO:0000256" key="1">
    <source>
        <dbReference type="SAM" id="Phobius"/>
    </source>
</evidence>
<feature type="transmembrane region" description="Helical" evidence="1">
    <location>
        <begin position="101"/>
        <end position="121"/>
    </location>
</feature>
<keyword evidence="1" id="KW-0812">Transmembrane</keyword>
<organism evidence="2">
    <name type="scientific">marine metagenome</name>
    <dbReference type="NCBI Taxonomy" id="408172"/>
    <lineage>
        <taxon>unclassified sequences</taxon>
        <taxon>metagenomes</taxon>
        <taxon>ecological metagenomes</taxon>
    </lineage>
</organism>
<name>A0A382EWT4_9ZZZZ</name>
<evidence type="ECO:0008006" key="3">
    <source>
        <dbReference type="Google" id="ProtNLM"/>
    </source>
</evidence>
<reference evidence="2" key="1">
    <citation type="submission" date="2018-05" db="EMBL/GenBank/DDBJ databases">
        <authorList>
            <person name="Lanie J.A."/>
            <person name="Ng W.-L."/>
            <person name="Kazmierczak K.M."/>
            <person name="Andrzejewski T.M."/>
            <person name="Davidsen T.M."/>
            <person name="Wayne K.J."/>
            <person name="Tettelin H."/>
            <person name="Glass J.I."/>
            <person name="Rusch D."/>
            <person name="Podicherti R."/>
            <person name="Tsui H.-C.T."/>
            <person name="Winkler M.E."/>
        </authorList>
    </citation>
    <scope>NUCLEOTIDE SEQUENCE</scope>
</reference>
<accession>A0A382EWT4</accession>
<keyword evidence="1" id="KW-0472">Membrane</keyword>
<keyword evidence="1" id="KW-1133">Transmembrane helix</keyword>